<feature type="signal peptide" evidence="2">
    <location>
        <begin position="1"/>
        <end position="21"/>
    </location>
</feature>
<keyword evidence="2" id="KW-0732">Signal</keyword>
<sequence length="120" mass="13082">MRSRWSKLLLCYALVSILALAWNCGPTCEMDEASTSSQAAPCHQEPASDDAQGCDWDTGSLSMEGNGSSAFHLLPPSISFWFVFSAANAFSGLEKKSFQTDIITSHSFEVSHLSFVRILV</sequence>
<organism evidence="3 4">
    <name type="scientific">Leptospira semungkisensis</name>
    <dbReference type="NCBI Taxonomy" id="2484985"/>
    <lineage>
        <taxon>Bacteria</taxon>
        <taxon>Pseudomonadati</taxon>
        <taxon>Spirochaetota</taxon>
        <taxon>Spirochaetia</taxon>
        <taxon>Leptospirales</taxon>
        <taxon>Leptospiraceae</taxon>
        <taxon>Leptospira</taxon>
    </lineage>
</organism>
<keyword evidence="4" id="KW-1185">Reference proteome</keyword>
<comment type="caution">
    <text evidence="3">The sequence shown here is derived from an EMBL/GenBank/DDBJ whole genome shotgun (WGS) entry which is preliminary data.</text>
</comment>
<feature type="chain" id="PRO_5020713146" description="Secreted protein" evidence="2">
    <location>
        <begin position="22"/>
        <end position="120"/>
    </location>
</feature>
<dbReference type="OrthoDB" id="340786at2"/>
<gene>
    <name evidence="3" type="ORF">EHO59_09505</name>
</gene>
<evidence type="ECO:0000256" key="1">
    <source>
        <dbReference type="SAM" id="MobiDB-lite"/>
    </source>
</evidence>
<evidence type="ECO:0000256" key="2">
    <source>
        <dbReference type="SAM" id="SignalP"/>
    </source>
</evidence>
<dbReference type="RefSeq" id="WP_135587264.1">
    <property type="nucleotide sequence ID" value="NZ_RQEP01000010.1"/>
</dbReference>
<reference evidence="3" key="1">
    <citation type="journal article" date="2019" name="PLoS Negl. Trop. Dis.">
        <title>Revisiting the worldwide diversity of Leptospira species in the environment.</title>
        <authorList>
            <person name="Vincent A.T."/>
            <person name="Schiettekatte O."/>
            <person name="Bourhy P."/>
            <person name="Veyrier F.J."/>
            <person name="Picardeau M."/>
        </authorList>
    </citation>
    <scope>NUCLEOTIDE SEQUENCE [LARGE SCALE GENOMIC DNA]</scope>
    <source>
        <strain evidence="3">SSS9</strain>
    </source>
</reference>
<evidence type="ECO:0000313" key="4">
    <source>
        <dbReference type="Proteomes" id="UP000297453"/>
    </source>
</evidence>
<dbReference type="AlphaFoldDB" id="A0A4R9G207"/>
<name>A0A4R9G207_9LEPT</name>
<evidence type="ECO:0000313" key="3">
    <source>
        <dbReference type="EMBL" id="TGK05065.1"/>
    </source>
</evidence>
<feature type="region of interest" description="Disordered" evidence="1">
    <location>
        <begin position="35"/>
        <end position="55"/>
    </location>
</feature>
<evidence type="ECO:0008006" key="5">
    <source>
        <dbReference type="Google" id="ProtNLM"/>
    </source>
</evidence>
<protein>
    <recommendedName>
        <fullName evidence="5">Secreted protein</fullName>
    </recommendedName>
</protein>
<proteinExistence type="predicted"/>
<dbReference type="EMBL" id="RQEP01000010">
    <property type="protein sequence ID" value="TGK05065.1"/>
    <property type="molecule type" value="Genomic_DNA"/>
</dbReference>
<accession>A0A4R9G207</accession>
<dbReference type="Proteomes" id="UP000297453">
    <property type="component" value="Unassembled WGS sequence"/>
</dbReference>